<keyword evidence="4" id="KW-1185">Reference proteome</keyword>
<evidence type="ECO:0000256" key="2">
    <source>
        <dbReference type="SAM" id="SignalP"/>
    </source>
</evidence>
<dbReference type="AlphaFoldDB" id="A0A0F6W2S0"/>
<feature type="region of interest" description="Disordered" evidence="1">
    <location>
        <begin position="179"/>
        <end position="224"/>
    </location>
</feature>
<dbReference type="STRING" id="927083.DB32_003097"/>
<feature type="signal peptide" evidence="2">
    <location>
        <begin position="1"/>
        <end position="22"/>
    </location>
</feature>
<dbReference type="EMBL" id="CP011125">
    <property type="protein sequence ID" value="AKF05948.1"/>
    <property type="molecule type" value="Genomic_DNA"/>
</dbReference>
<evidence type="ECO:0000313" key="3">
    <source>
        <dbReference type="EMBL" id="AKF05948.1"/>
    </source>
</evidence>
<dbReference type="SUPFAM" id="SSF52833">
    <property type="entry name" value="Thioredoxin-like"/>
    <property type="match status" value="1"/>
</dbReference>
<gene>
    <name evidence="3" type="ORF">DB32_003097</name>
</gene>
<accession>A0A0F6W2S0</accession>
<dbReference type="Proteomes" id="UP000034883">
    <property type="component" value="Chromosome"/>
</dbReference>
<organism evidence="3 4">
    <name type="scientific">Sandaracinus amylolyticus</name>
    <dbReference type="NCBI Taxonomy" id="927083"/>
    <lineage>
        <taxon>Bacteria</taxon>
        <taxon>Pseudomonadati</taxon>
        <taxon>Myxococcota</taxon>
        <taxon>Polyangia</taxon>
        <taxon>Polyangiales</taxon>
        <taxon>Sandaracinaceae</taxon>
        <taxon>Sandaracinus</taxon>
    </lineage>
</organism>
<evidence type="ECO:0000313" key="4">
    <source>
        <dbReference type="Proteomes" id="UP000034883"/>
    </source>
</evidence>
<sequence length="224" mass="23743">MLRSIVRSSAFVLLAACGGASASSSSETIGSSHAPREARAMELSLRTHDGQAIELSDQRGSPVLLFLFATYDGASLATSRGVSRFTREALDTVVIAVAVQPDAETFTAAYVESQSPPYTVAYEPAGRILLGTTDLGAIDSIPTLVMIDAHGREVARHTGYVSERVIGQWHQEAIARGGIVAPPERTADEAARRPAPLPVRTETPPEPGRDDDAPPDDALIIEPD</sequence>
<reference evidence="3 4" key="1">
    <citation type="submission" date="2015-03" db="EMBL/GenBank/DDBJ databases">
        <title>Genome assembly of Sandaracinus amylolyticus DSM 53668.</title>
        <authorList>
            <person name="Sharma G."/>
            <person name="Subramanian S."/>
        </authorList>
    </citation>
    <scope>NUCLEOTIDE SEQUENCE [LARGE SCALE GENOMIC DNA]</scope>
    <source>
        <strain evidence="3 4">DSM 53668</strain>
    </source>
</reference>
<proteinExistence type="predicted"/>
<protein>
    <recommendedName>
        <fullName evidence="5">Thioredoxin domain-containing protein</fullName>
    </recommendedName>
</protein>
<dbReference type="KEGG" id="samy:DB32_003097"/>
<keyword evidence="2" id="KW-0732">Signal</keyword>
<evidence type="ECO:0000256" key="1">
    <source>
        <dbReference type="SAM" id="MobiDB-lite"/>
    </source>
</evidence>
<evidence type="ECO:0008006" key="5">
    <source>
        <dbReference type="Google" id="ProtNLM"/>
    </source>
</evidence>
<dbReference type="CDD" id="cd02966">
    <property type="entry name" value="TlpA_like_family"/>
    <property type="match status" value="1"/>
</dbReference>
<name>A0A0F6W2S0_9BACT</name>
<dbReference type="InterPro" id="IPR036249">
    <property type="entry name" value="Thioredoxin-like_sf"/>
</dbReference>
<feature type="chain" id="PRO_5002511544" description="Thioredoxin domain-containing protein" evidence="2">
    <location>
        <begin position="23"/>
        <end position="224"/>
    </location>
</feature>
<dbReference type="Gene3D" id="3.40.30.10">
    <property type="entry name" value="Glutaredoxin"/>
    <property type="match status" value="1"/>
</dbReference>